<feature type="domain" description="YqcC-like" evidence="1">
    <location>
        <begin position="7"/>
        <end position="103"/>
    </location>
</feature>
<sequence>MTPHAELDQALSRLEATLRSVDMWNTPHPQAEAFDSREPFCVDTMELPQWLRYVFIARLQALVDAKGPMPATCDVAPAAEAYLQNARPSTRRLVVEAVAEVDRIVTEA</sequence>
<reference evidence="2 3" key="1">
    <citation type="submission" date="2016-10" db="EMBL/GenBank/DDBJ databases">
        <authorList>
            <person name="de Groot N.N."/>
        </authorList>
    </citation>
    <scope>NUCLEOTIDE SEQUENCE [LARGE SCALE GENOMIC DNA]</scope>
    <source>
        <strain evidence="2 3">CGMCC 1.6848</strain>
    </source>
</reference>
<dbReference type="GO" id="GO:0044010">
    <property type="term" value="P:single-species biofilm formation"/>
    <property type="evidence" value="ECO:0007669"/>
    <property type="project" value="TreeGrafter"/>
</dbReference>
<proteinExistence type="predicted"/>
<dbReference type="InterPro" id="IPR036814">
    <property type="entry name" value="YqcC-like_sf"/>
</dbReference>
<dbReference type="AlphaFoldDB" id="A0A1I2Y8Z5"/>
<dbReference type="PANTHER" id="PTHR39586:SF1">
    <property type="entry name" value="CYTOPLASMIC PROTEIN"/>
    <property type="match status" value="1"/>
</dbReference>
<evidence type="ECO:0000313" key="2">
    <source>
        <dbReference type="EMBL" id="SFH20861.1"/>
    </source>
</evidence>
<dbReference type="PANTHER" id="PTHR39586">
    <property type="entry name" value="CYTOPLASMIC PROTEIN-RELATED"/>
    <property type="match status" value="1"/>
</dbReference>
<accession>A0A1I2Y8Z5</accession>
<dbReference type="Pfam" id="PF04287">
    <property type="entry name" value="DUF446"/>
    <property type="match status" value="1"/>
</dbReference>
<dbReference type="Proteomes" id="UP000199040">
    <property type="component" value="Unassembled WGS sequence"/>
</dbReference>
<gene>
    <name evidence="2" type="ORF">SAMN04487959_101238</name>
</gene>
<evidence type="ECO:0000313" key="3">
    <source>
        <dbReference type="Proteomes" id="UP000199040"/>
    </source>
</evidence>
<dbReference type="Gene3D" id="1.20.1440.40">
    <property type="entry name" value="YqcC-like"/>
    <property type="match status" value="1"/>
</dbReference>
<keyword evidence="3" id="KW-1185">Reference proteome</keyword>
<protein>
    <submittedName>
        <fullName evidence="2">Uncharacterized conserved protein YqcC, DUF446 family</fullName>
    </submittedName>
</protein>
<dbReference type="InterPro" id="IPR007384">
    <property type="entry name" value="UCP006257"/>
</dbReference>
<dbReference type="InterPro" id="IPR023376">
    <property type="entry name" value="YqcC-like_dom"/>
</dbReference>
<evidence type="ECO:0000259" key="1">
    <source>
        <dbReference type="Pfam" id="PF04287"/>
    </source>
</evidence>
<name>A0A1I2Y8Z5_9GAMM</name>
<dbReference type="STRING" id="442341.SAMN04487959_101238"/>
<organism evidence="2 3">
    <name type="scientific">Modicisalibacter xianhensis</name>
    <dbReference type="NCBI Taxonomy" id="442341"/>
    <lineage>
        <taxon>Bacteria</taxon>
        <taxon>Pseudomonadati</taxon>
        <taxon>Pseudomonadota</taxon>
        <taxon>Gammaproteobacteria</taxon>
        <taxon>Oceanospirillales</taxon>
        <taxon>Halomonadaceae</taxon>
        <taxon>Modicisalibacter</taxon>
    </lineage>
</organism>
<dbReference type="EMBL" id="FOPY01000001">
    <property type="protein sequence ID" value="SFH20861.1"/>
    <property type="molecule type" value="Genomic_DNA"/>
</dbReference>
<dbReference type="SUPFAM" id="SSF158452">
    <property type="entry name" value="YqcC-like"/>
    <property type="match status" value="1"/>
</dbReference>
<dbReference type="RefSeq" id="WP_092842804.1">
    <property type="nucleotide sequence ID" value="NZ_FOPY01000001.1"/>
</dbReference>